<dbReference type="EMBL" id="MU129028">
    <property type="protein sequence ID" value="KAF9509787.1"/>
    <property type="molecule type" value="Genomic_DNA"/>
</dbReference>
<keyword evidence="2" id="KW-1185">Reference proteome</keyword>
<protein>
    <submittedName>
        <fullName evidence="1">Uncharacterized protein</fullName>
    </submittedName>
</protein>
<sequence>MLSALAMSMSVAQARMDAWRKKRVSLSPIEELPHELLAEIAWNIPLRHAEGGYVVAATDLASFSVVSPIMRAVTLPILFSRVPISSQRLMLAFTNVPTYLLRFVREVSIFMDVEFMDAWAEWAFAGMEDRGSKPSPYSCLAHILVHCAGLETLRIRVAELSGARSAWGKFALSHGFAIPIGRALADALSLWPRASLSRLKTLELDGFQCIGPLLRMSPNLESLRLCLSGGFPPFTNAELVRSLKFVPKLRHLEYTPESLRVHVLSSEIFPPIGDDDDDIPVGGGSNSELIKALGTALPELETLDLQTRFFGDDIYFCSSLESLDAGDLIEAMEHFNCLKRLALPSSVYASTDFFALRGLTARLDDRRHTLEDRLCCRKTGRRTDSE</sequence>
<name>A0A9P6APY4_9AGAM</name>
<evidence type="ECO:0000313" key="2">
    <source>
        <dbReference type="Proteomes" id="UP000886523"/>
    </source>
</evidence>
<dbReference type="AlphaFoldDB" id="A0A9P6APY4"/>
<gene>
    <name evidence="1" type="ORF">BS47DRAFT_126787</name>
</gene>
<dbReference type="InterPro" id="IPR032675">
    <property type="entry name" value="LRR_dom_sf"/>
</dbReference>
<organism evidence="1 2">
    <name type="scientific">Hydnum rufescens UP504</name>
    <dbReference type="NCBI Taxonomy" id="1448309"/>
    <lineage>
        <taxon>Eukaryota</taxon>
        <taxon>Fungi</taxon>
        <taxon>Dikarya</taxon>
        <taxon>Basidiomycota</taxon>
        <taxon>Agaricomycotina</taxon>
        <taxon>Agaricomycetes</taxon>
        <taxon>Cantharellales</taxon>
        <taxon>Hydnaceae</taxon>
        <taxon>Hydnum</taxon>
    </lineage>
</organism>
<reference evidence="1" key="1">
    <citation type="journal article" date="2020" name="Nat. Commun.">
        <title>Large-scale genome sequencing of mycorrhizal fungi provides insights into the early evolution of symbiotic traits.</title>
        <authorList>
            <person name="Miyauchi S."/>
            <person name="Kiss E."/>
            <person name="Kuo A."/>
            <person name="Drula E."/>
            <person name="Kohler A."/>
            <person name="Sanchez-Garcia M."/>
            <person name="Morin E."/>
            <person name="Andreopoulos B."/>
            <person name="Barry K.W."/>
            <person name="Bonito G."/>
            <person name="Buee M."/>
            <person name="Carver A."/>
            <person name="Chen C."/>
            <person name="Cichocki N."/>
            <person name="Clum A."/>
            <person name="Culley D."/>
            <person name="Crous P.W."/>
            <person name="Fauchery L."/>
            <person name="Girlanda M."/>
            <person name="Hayes R.D."/>
            <person name="Keri Z."/>
            <person name="LaButti K."/>
            <person name="Lipzen A."/>
            <person name="Lombard V."/>
            <person name="Magnuson J."/>
            <person name="Maillard F."/>
            <person name="Murat C."/>
            <person name="Nolan M."/>
            <person name="Ohm R.A."/>
            <person name="Pangilinan J."/>
            <person name="Pereira M.F."/>
            <person name="Perotto S."/>
            <person name="Peter M."/>
            <person name="Pfister S."/>
            <person name="Riley R."/>
            <person name="Sitrit Y."/>
            <person name="Stielow J.B."/>
            <person name="Szollosi G."/>
            <person name="Zifcakova L."/>
            <person name="Stursova M."/>
            <person name="Spatafora J.W."/>
            <person name="Tedersoo L."/>
            <person name="Vaario L.M."/>
            <person name="Yamada A."/>
            <person name="Yan M."/>
            <person name="Wang P."/>
            <person name="Xu J."/>
            <person name="Bruns T."/>
            <person name="Baldrian P."/>
            <person name="Vilgalys R."/>
            <person name="Dunand C."/>
            <person name="Henrissat B."/>
            <person name="Grigoriev I.V."/>
            <person name="Hibbett D."/>
            <person name="Nagy L.G."/>
            <person name="Martin F.M."/>
        </authorList>
    </citation>
    <scope>NUCLEOTIDE SEQUENCE</scope>
    <source>
        <strain evidence="1">UP504</strain>
    </source>
</reference>
<evidence type="ECO:0000313" key="1">
    <source>
        <dbReference type="EMBL" id="KAF9509787.1"/>
    </source>
</evidence>
<dbReference type="OrthoDB" id="3177311at2759"/>
<dbReference type="SUPFAM" id="SSF52047">
    <property type="entry name" value="RNI-like"/>
    <property type="match status" value="1"/>
</dbReference>
<comment type="caution">
    <text evidence="1">The sequence shown here is derived from an EMBL/GenBank/DDBJ whole genome shotgun (WGS) entry which is preliminary data.</text>
</comment>
<accession>A0A9P6APY4</accession>
<dbReference type="Gene3D" id="3.80.10.10">
    <property type="entry name" value="Ribonuclease Inhibitor"/>
    <property type="match status" value="1"/>
</dbReference>
<proteinExistence type="predicted"/>
<dbReference type="Proteomes" id="UP000886523">
    <property type="component" value="Unassembled WGS sequence"/>
</dbReference>